<reference evidence="1" key="1">
    <citation type="journal article" date="2015" name="Nature">
        <title>Complex archaea that bridge the gap between prokaryotes and eukaryotes.</title>
        <authorList>
            <person name="Spang A."/>
            <person name="Saw J.H."/>
            <person name="Jorgensen S.L."/>
            <person name="Zaremba-Niedzwiedzka K."/>
            <person name="Martijn J."/>
            <person name="Lind A.E."/>
            <person name="van Eijk R."/>
            <person name="Schleper C."/>
            <person name="Guy L."/>
            <person name="Ettema T.J."/>
        </authorList>
    </citation>
    <scope>NUCLEOTIDE SEQUENCE</scope>
</reference>
<accession>A0A0F9I0R2</accession>
<organism evidence="1">
    <name type="scientific">marine sediment metagenome</name>
    <dbReference type="NCBI Taxonomy" id="412755"/>
    <lineage>
        <taxon>unclassified sequences</taxon>
        <taxon>metagenomes</taxon>
        <taxon>ecological metagenomes</taxon>
    </lineage>
</organism>
<name>A0A0F9I0R2_9ZZZZ</name>
<proteinExistence type="predicted"/>
<protein>
    <recommendedName>
        <fullName evidence="2">Rubredoxin-like domain-containing protein</fullName>
    </recommendedName>
</protein>
<dbReference type="EMBL" id="LAZR01013589">
    <property type="protein sequence ID" value="KKM21251.1"/>
    <property type="molecule type" value="Genomic_DNA"/>
</dbReference>
<comment type="caution">
    <text evidence="1">The sequence shown here is derived from an EMBL/GenBank/DDBJ whole genome shotgun (WGS) entry which is preliminary data.</text>
</comment>
<evidence type="ECO:0008006" key="2">
    <source>
        <dbReference type="Google" id="ProtNLM"/>
    </source>
</evidence>
<sequence length="46" mass="5458">MEEKTAKCWICGKPYVVYPHYVGDQLACPECREEARENLPNKWEDK</sequence>
<gene>
    <name evidence="1" type="ORF">LCGC14_1637290</name>
</gene>
<evidence type="ECO:0000313" key="1">
    <source>
        <dbReference type="EMBL" id="KKM21251.1"/>
    </source>
</evidence>
<dbReference type="AlphaFoldDB" id="A0A0F9I0R2"/>